<keyword evidence="2" id="KW-1185">Reference proteome</keyword>
<evidence type="ECO:0000313" key="2">
    <source>
        <dbReference type="Proteomes" id="UP000004095"/>
    </source>
</evidence>
<dbReference type="AlphaFoldDB" id="A1ZG01"/>
<evidence type="ECO:0000313" key="1">
    <source>
        <dbReference type="EMBL" id="EAY30925.1"/>
    </source>
</evidence>
<dbReference type="EMBL" id="AAWS01000005">
    <property type="protein sequence ID" value="EAY30925.1"/>
    <property type="molecule type" value="Genomic_DNA"/>
</dbReference>
<dbReference type="Proteomes" id="UP000004095">
    <property type="component" value="Unassembled WGS sequence"/>
</dbReference>
<proteinExistence type="predicted"/>
<name>A1ZG01_MICM2</name>
<accession>A1ZG01</accession>
<protein>
    <submittedName>
        <fullName evidence="1">Uncharacterized protein</fullName>
    </submittedName>
</protein>
<sequence>MLKSRLLLTNFANYFPVFQNTETLPAKGIKFRIFGYDNHI</sequence>
<organism evidence="1 2">
    <name type="scientific">Microscilla marina ATCC 23134</name>
    <dbReference type="NCBI Taxonomy" id="313606"/>
    <lineage>
        <taxon>Bacteria</taxon>
        <taxon>Pseudomonadati</taxon>
        <taxon>Bacteroidota</taxon>
        <taxon>Cytophagia</taxon>
        <taxon>Cytophagales</taxon>
        <taxon>Microscillaceae</taxon>
        <taxon>Microscilla</taxon>
    </lineage>
</organism>
<gene>
    <name evidence="1" type="ORF">M23134_01249</name>
</gene>
<reference evidence="1 2" key="1">
    <citation type="submission" date="2007-01" db="EMBL/GenBank/DDBJ databases">
        <authorList>
            <person name="Haygood M."/>
            <person name="Podell S."/>
            <person name="Anderson C."/>
            <person name="Hopkinson B."/>
            <person name="Roe K."/>
            <person name="Barbeau K."/>
            <person name="Gaasterland T."/>
            <person name="Ferriera S."/>
            <person name="Johnson J."/>
            <person name="Kravitz S."/>
            <person name="Beeson K."/>
            <person name="Sutton G."/>
            <person name="Rogers Y.-H."/>
            <person name="Friedman R."/>
            <person name="Frazier M."/>
            <person name="Venter J.C."/>
        </authorList>
    </citation>
    <scope>NUCLEOTIDE SEQUENCE [LARGE SCALE GENOMIC DNA]</scope>
    <source>
        <strain evidence="1 2">ATCC 23134</strain>
    </source>
</reference>
<comment type="caution">
    <text evidence="1">The sequence shown here is derived from an EMBL/GenBank/DDBJ whole genome shotgun (WGS) entry which is preliminary data.</text>
</comment>